<dbReference type="PANTHER" id="PTHR24348">
    <property type="entry name" value="SERINE/THREONINE-PROTEIN KINASE UNC-51-RELATED"/>
    <property type="match status" value="1"/>
</dbReference>
<evidence type="ECO:0000256" key="6">
    <source>
        <dbReference type="PROSITE-ProRule" id="PRU10141"/>
    </source>
</evidence>
<dbReference type="InterPro" id="IPR045269">
    <property type="entry name" value="Atg1-like"/>
</dbReference>
<dbReference type="Gene3D" id="1.10.510.10">
    <property type="entry name" value="Transferase(Phosphotransferase) domain 1"/>
    <property type="match status" value="1"/>
</dbReference>
<evidence type="ECO:0000313" key="10">
    <source>
        <dbReference type="EMBL" id="CAK56636.1"/>
    </source>
</evidence>
<dbReference type="GO" id="GO:0016020">
    <property type="term" value="C:membrane"/>
    <property type="evidence" value="ECO:0000318"/>
    <property type="project" value="GO_Central"/>
</dbReference>
<keyword evidence="11" id="KW-1185">Reference proteome</keyword>
<dbReference type="InParanoid" id="A0BDL9"/>
<dbReference type="InterPro" id="IPR000719">
    <property type="entry name" value="Prot_kinase_dom"/>
</dbReference>
<dbReference type="PROSITE" id="PS00107">
    <property type="entry name" value="PROTEIN_KINASE_ATP"/>
    <property type="match status" value="1"/>
</dbReference>
<dbReference type="GO" id="GO:0005776">
    <property type="term" value="C:autophagosome"/>
    <property type="evidence" value="ECO:0000318"/>
    <property type="project" value="GO_Central"/>
</dbReference>
<feature type="coiled-coil region" evidence="8">
    <location>
        <begin position="301"/>
        <end position="361"/>
    </location>
</feature>
<dbReference type="Pfam" id="PF00069">
    <property type="entry name" value="Pkinase"/>
    <property type="match status" value="1"/>
</dbReference>
<name>A0BDL9_PARTE</name>
<evidence type="ECO:0000259" key="9">
    <source>
        <dbReference type="PROSITE" id="PS50011"/>
    </source>
</evidence>
<feature type="domain" description="Protein kinase" evidence="9">
    <location>
        <begin position="13"/>
        <end position="276"/>
    </location>
</feature>
<keyword evidence="1 7" id="KW-0723">Serine/threonine-protein kinase</keyword>
<proteinExistence type="inferred from homology"/>
<keyword evidence="8" id="KW-0175">Coiled coil</keyword>
<dbReference type="GO" id="GO:0005524">
    <property type="term" value="F:ATP binding"/>
    <property type="evidence" value="ECO:0007669"/>
    <property type="project" value="UniProtKB-UniRule"/>
</dbReference>
<keyword evidence="3 6" id="KW-0547">Nucleotide-binding</keyword>
<dbReference type="GO" id="GO:0010506">
    <property type="term" value="P:regulation of autophagy"/>
    <property type="evidence" value="ECO:0000318"/>
    <property type="project" value="GO_Central"/>
</dbReference>
<organism evidence="10 11">
    <name type="scientific">Paramecium tetraurelia</name>
    <dbReference type="NCBI Taxonomy" id="5888"/>
    <lineage>
        <taxon>Eukaryota</taxon>
        <taxon>Sar</taxon>
        <taxon>Alveolata</taxon>
        <taxon>Ciliophora</taxon>
        <taxon>Intramacronucleata</taxon>
        <taxon>Oligohymenophorea</taxon>
        <taxon>Peniculida</taxon>
        <taxon>Parameciidae</taxon>
        <taxon>Paramecium</taxon>
    </lineage>
</organism>
<dbReference type="GO" id="GO:0004674">
    <property type="term" value="F:protein serine/threonine kinase activity"/>
    <property type="evidence" value="ECO:0000318"/>
    <property type="project" value="GO_Central"/>
</dbReference>
<evidence type="ECO:0000256" key="3">
    <source>
        <dbReference type="ARBA" id="ARBA00022741"/>
    </source>
</evidence>
<protein>
    <recommendedName>
        <fullName evidence="9">Protein kinase domain-containing protein</fullName>
    </recommendedName>
</protein>
<dbReference type="InterPro" id="IPR011009">
    <property type="entry name" value="Kinase-like_dom_sf"/>
</dbReference>
<dbReference type="SMART" id="SM00220">
    <property type="entry name" value="S_TKc"/>
    <property type="match status" value="1"/>
</dbReference>
<dbReference type="OMA" id="QTEKRIM"/>
<dbReference type="InterPro" id="IPR017441">
    <property type="entry name" value="Protein_kinase_ATP_BS"/>
</dbReference>
<dbReference type="PROSITE" id="PS50011">
    <property type="entry name" value="PROTEIN_KINASE_DOM"/>
    <property type="match status" value="1"/>
</dbReference>
<dbReference type="RefSeq" id="XP_001424034.1">
    <property type="nucleotide sequence ID" value="XM_001423997.1"/>
</dbReference>
<dbReference type="OrthoDB" id="248923at2759"/>
<evidence type="ECO:0000256" key="1">
    <source>
        <dbReference type="ARBA" id="ARBA00022527"/>
    </source>
</evidence>
<dbReference type="Proteomes" id="UP000000600">
    <property type="component" value="Unassembled WGS sequence"/>
</dbReference>
<dbReference type="FunFam" id="3.30.200.20:FF:000042">
    <property type="entry name" value="Aurora kinase A"/>
    <property type="match status" value="1"/>
</dbReference>
<reference evidence="10 11" key="1">
    <citation type="journal article" date="2006" name="Nature">
        <title>Global trends of whole-genome duplications revealed by the ciliate Paramecium tetraurelia.</title>
        <authorList>
            <consortium name="Genoscope"/>
            <person name="Aury J.-M."/>
            <person name="Jaillon O."/>
            <person name="Duret L."/>
            <person name="Noel B."/>
            <person name="Jubin C."/>
            <person name="Porcel B.M."/>
            <person name="Segurens B."/>
            <person name="Daubin V."/>
            <person name="Anthouard V."/>
            <person name="Aiach N."/>
            <person name="Arnaiz O."/>
            <person name="Billaut A."/>
            <person name="Beisson J."/>
            <person name="Blanc I."/>
            <person name="Bouhouche K."/>
            <person name="Camara F."/>
            <person name="Duharcourt S."/>
            <person name="Guigo R."/>
            <person name="Gogendeau D."/>
            <person name="Katinka M."/>
            <person name="Keller A.-M."/>
            <person name="Kissmehl R."/>
            <person name="Klotz C."/>
            <person name="Koll F."/>
            <person name="Le Moue A."/>
            <person name="Lepere C."/>
            <person name="Malinsky S."/>
            <person name="Nowacki M."/>
            <person name="Nowak J.K."/>
            <person name="Plattner H."/>
            <person name="Poulain J."/>
            <person name="Ruiz F."/>
            <person name="Serrano V."/>
            <person name="Zagulski M."/>
            <person name="Dessen P."/>
            <person name="Betermier M."/>
            <person name="Weissenbach J."/>
            <person name="Scarpelli C."/>
            <person name="Schachter V."/>
            <person name="Sperling L."/>
            <person name="Meyer E."/>
            <person name="Cohen J."/>
            <person name="Wincker P."/>
        </authorList>
    </citation>
    <scope>NUCLEOTIDE SEQUENCE [LARGE SCALE GENOMIC DNA]</scope>
    <source>
        <strain evidence="10 11">Stock d4-2</strain>
    </source>
</reference>
<dbReference type="GeneID" id="5009818"/>
<dbReference type="KEGG" id="ptm:GSPATT00027665001"/>
<evidence type="ECO:0000256" key="5">
    <source>
        <dbReference type="ARBA" id="ARBA00022840"/>
    </source>
</evidence>
<dbReference type="GO" id="GO:0005737">
    <property type="term" value="C:cytoplasm"/>
    <property type="evidence" value="ECO:0000318"/>
    <property type="project" value="GO_Central"/>
</dbReference>
<dbReference type="FunFam" id="1.10.510.10:FF:002915">
    <property type="entry name" value="Uncharacterized protein"/>
    <property type="match status" value="1"/>
</dbReference>
<feature type="binding site" evidence="6">
    <location>
        <position position="42"/>
    </location>
    <ligand>
        <name>ATP</name>
        <dbReference type="ChEBI" id="CHEBI:30616"/>
    </ligand>
</feature>
<dbReference type="SUPFAM" id="SSF56112">
    <property type="entry name" value="Protein kinase-like (PK-like)"/>
    <property type="match status" value="1"/>
</dbReference>
<dbReference type="GO" id="GO:0005829">
    <property type="term" value="C:cytosol"/>
    <property type="evidence" value="ECO:0000318"/>
    <property type="project" value="GO_Central"/>
</dbReference>
<dbReference type="STRING" id="5888.A0BDL9"/>
<keyword evidence="2" id="KW-0808">Transferase</keyword>
<dbReference type="PROSITE" id="PS00108">
    <property type="entry name" value="PROTEIN_KINASE_ST"/>
    <property type="match status" value="1"/>
</dbReference>
<evidence type="ECO:0000256" key="8">
    <source>
        <dbReference type="SAM" id="Coils"/>
    </source>
</evidence>
<dbReference type="GO" id="GO:0000407">
    <property type="term" value="C:phagophore assembly site"/>
    <property type="evidence" value="ECO:0000318"/>
    <property type="project" value="GO_Central"/>
</dbReference>
<dbReference type="AlphaFoldDB" id="A0BDL9"/>
<keyword evidence="4" id="KW-0418">Kinase</keyword>
<evidence type="ECO:0000256" key="7">
    <source>
        <dbReference type="RuleBase" id="RU000304"/>
    </source>
</evidence>
<keyword evidence="5 6" id="KW-0067">ATP-binding</keyword>
<dbReference type="PANTHER" id="PTHR24348:SF22">
    <property type="entry name" value="NON-SPECIFIC SERINE_THREONINE PROTEIN KINASE"/>
    <property type="match status" value="1"/>
</dbReference>
<dbReference type="InterPro" id="IPR008271">
    <property type="entry name" value="Ser/Thr_kinase_AS"/>
</dbReference>
<accession>A0BDL9</accession>
<evidence type="ECO:0000313" key="11">
    <source>
        <dbReference type="Proteomes" id="UP000000600"/>
    </source>
</evidence>
<evidence type="ECO:0000256" key="2">
    <source>
        <dbReference type="ARBA" id="ARBA00022679"/>
    </source>
</evidence>
<dbReference type="EMBL" id="CT867987">
    <property type="protein sequence ID" value="CAK56636.1"/>
    <property type="molecule type" value="Genomic_DNA"/>
</dbReference>
<dbReference type="GO" id="GO:0000045">
    <property type="term" value="P:autophagosome assembly"/>
    <property type="evidence" value="ECO:0000318"/>
    <property type="project" value="GO_Central"/>
</dbReference>
<dbReference type="InterPro" id="IPR001245">
    <property type="entry name" value="Ser-Thr/Tyr_kinase_cat_dom"/>
</dbReference>
<sequence>MATKYISILENRYGIIKVIGKGEFGEVYLAENLQTKQQVAIKQALKSELEKVKKRQELFQTEKRIMEMVNNDNVINLKDHIETKDKHYLVMEYCNGGDLDSYIKLLREKNKQPLSERQAKEFLKQLLNGFKGLQDLFVIHRDLKLKNILVNDGVIKIADFGLSKVGEVGVTQVGTPYTKAPEVFKGRGRIRYDNKADIWSLGVIFYQMLFDLQYPFVGQNEKDLFDNIEKAKDLNFAPAKSNVKISEDAKRLLRRMLTKDPNLRITWEQLYQDPYLEFGQQKDLGPFDQYFQSIMNKFKMIKELQQKIQETLGNSESLRKDYKVIKNLNQYYVQFMLAKRVIILSRILEQLLQELKNQQKQQSKPLQLIVKETEENYYVYQLYYENTKFNLESFINRRKKEYKDFDEKVLNEMQNSKCNCYIQNRNGLVILYQYCVELFLLLIHLG</sequence>
<comment type="similarity">
    <text evidence="7">Belongs to the protein kinase superfamily.</text>
</comment>
<evidence type="ECO:0000256" key="4">
    <source>
        <dbReference type="ARBA" id="ARBA00022777"/>
    </source>
</evidence>
<dbReference type="HOGENOM" id="CLU_614628_0_0_1"/>
<dbReference type="PRINTS" id="PR00109">
    <property type="entry name" value="TYRKINASE"/>
</dbReference>
<gene>
    <name evidence="10" type="ORF">GSPATT00027665001</name>
</gene>
<dbReference type="eggNOG" id="KOG0595">
    <property type="taxonomic scope" value="Eukaryota"/>
</dbReference>